<dbReference type="InterPro" id="IPR002347">
    <property type="entry name" value="SDR_fam"/>
</dbReference>
<dbReference type="PRINTS" id="PR00081">
    <property type="entry name" value="GDHRDH"/>
</dbReference>
<dbReference type="Pfam" id="PF13561">
    <property type="entry name" value="adh_short_C2"/>
    <property type="match status" value="1"/>
</dbReference>
<comment type="similarity">
    <text evidence="1">Belongs to the short-chain dehydrogenases/reductases (SDR) family.</text>
</comment>
<dbReference type="Proteomes" id="UP001500266">
    <property type="component" value="Unassembled WGS sequence"/>
</dbReference>
<dbReference type="InterPro" id="IPR050259">
    <property type="entry name" value="SDR"/>
</dbReference>
<dbReference type="InterPro" id="IPR057326">
    <property type="entry name" value="KR_dom"/>
</dbReference>
<feature type="domain" description="Ketoreductase" evidence="2">
    <location>
        <begin position="6"/>
        <end position="185"/>
    </location>
</feature>
<dbReference type="EMBL" id="BAABDO010000005">
    <property type="protein sequence ID" value="GAA4129868.1"/>
    <property type="molecule type" value="Genomic_DNA"/>
</dbReference>
<reference evidence="4" key="1">
    <citation type="journal article" date="2019" name="Int. J. Syst. Evol. Microbiol.">
        <title>The Global Catalogue of Microorganisms (GCM) 10K type strain sequencing project: providing services to taxonomists for standard genome sequencing and annotation.</title>
        <authorList>
            <consortium name="The Broad Institute Genomics Platform"/>
            <consortium name="The Broad Institute Genome Sequencing Center for Infectious Disease"/>
            <person name="Wu L."/>
            <person name="Ma J."/>
        </authorList>
    </citation>
    <scope>NUCLEOTIDE SEQUENCE [LARGE SCALE GENOMIC DNA]</scope>
    <source>
        <strain evidence="4">JCM 17316</strain>
    </source>
</reference>
<sequence>MKLDGRVAAITGGTRGIGKGIAEAFLREGATVVLNGRSPAKGEQALKELDAGDRAVFVPGDVTRKADVERLIDETVSRFGRIDVLVNNAGGSSDPAPVADTTDEEWERVLRWNLYSTFWGTRAALPHMTARKYGRIINISSVEGKHGKPGIGPYVAAKHAVNGLTKSVAREVGTSGVTVNAICPGLVITDVVRETGPAAAAAMGLTYEGMVELFAQESSLKRPTTVEEVAAVAVLLASDEGGGITGAAISVDGGTAAY</sequence>
<evidence type="ECO:0000256" key="1">
    <source>
        <dbReference type="ARBA" id="ARBA00006484"/>
    </source>
</evidence>
<evidence type="ECO:0000313" key="3">
    <source>
        <dbReference type="EMBL" id="GAA4129868.1"/>
    </source>
</evidence>
<dbReference type="RefSeq" id="WP_345017275.1">
    <property type="nucleotide sequence ID" value="NZ_BAABDO010000005.1"/>
</dbReference>
<dbReference type="CDD" id="cd05233">
    <property type="entry name" value="SDR_c"/>
    <property type="match status" value="1"/>
</dbReference>
<evidence type="ECO:0000313" key="4">
    <source>
        <dbReference type="Proteomes" id="UP001500266"/>
    </source>
</evidence>
<dbReference type="SMART" id="SM00822">
    <property type="entry name" value="PKS_KR"/>
    <property type="match status" value="1"/>
</dbReference>
<dbReference type="PANTHER" id="PTHR42879:SF2">
    <property type="entry name" value="3-OXOACYL-[ACYL-CARRIER-PROTEIN] REDUCTASE FABG"/>
    <property type="match status" value="1"/>
</dbReference>
<proteinExistence type="inferred from homology"/>
<evidence type="ECO:0000259" key="2">
    <source>
        <dbReference type="SMART" id="SM00822"/>
    </source>
</evidence>
<comment type="caution">
    <text evidence="3">The sequence shown here is derived from an EMBL/GenBank/DDBJ whole genome shotgun (WGS) entry which is preliminary data.</text>
</comment>
<dbReference type="InterPro" id="IPR020904">
    <property type="entry name" value="Sc_DH/Rdtase_CS"/>
</dbReference>
<dbReference type="PANTHER" id="PTHR42879">
    <property type="entry name" value="3-OXOACYL-(ACYL-CARRIER-PROTEIN) REDUCTASE"/>
    <property type="match status" value="1"/>
</dbReference>
<dbReference type="PRINTS" id="PR00080">
    <property type="entry name" value="SDRFAMILY"/>
</dbReference>
<dbReference type="InterPro" id="IPR036291">
    <property type="entry name" value="NAD(P)-bd_dom_sf"/>
</dbReference>
<organism evidence="3 4">
    <name type="scientific">Actinomadura keratinilytica</name>
    <dbReference type="NCBI Taxonomy" id="547461"/>
    <lineage>
        <taxon>Bacteria</taxon>
        <taxon>Bacillati</taxon>
        <taxon>Actinomycetota</taxon>
        <taxon>Actinomycetes</taxon>
        <taxon>Streptosporangiales</taxon>
        <taxon>Thermomonosporaceae</taxon>
        <taxon>Actinomadura</taxon>
    </lineage>
</organism>
<dbReference type="PROSITE" id="PS00061">
    <property type="entry name" value="ADH_SHORT"/>
    <property type="match status" value="1"/>
</dbReference>
<dbReference type="NCBIfam" id="NF005559">
    <property type="entry name" value="PRK07231.1"/>
    <property type="match status" value="1"/>
</dbReference>
<dbReference type="Gene3D" id="3.40.50.720">
    <property type="entry name" value="NAD(P)-binding Rossmann-like Domain"/>
    <property type="match status" value="1"/>
</dbReference>
<name>A0ABP7Y2M6_9ACTN</name>
<dbReference type="SUPFAM" id="SSF51735">
    <property type="entry name" value="NAD(P)-binding Rossmann-fold domains"/>
    <property type="match status" value="1"/>
</dbReference>
<protein>
    <submittedName>
        <fullName evidence="3">3-hydroxybutyrate dehydrogenase</fullName>
    </submittedName>
</protein>
<keyword evidence="4" id="KW-1185">Reference proteome</keyword>
<gene>
    <name evidence="3" type="ORF">GCM10022416_06840</name>
</gene>
<accession>A0ABP7Y2M6</accession>